<dbReference type="InterPro" id="IPR006342">
    <property type="entry name" value="FkbM_mtfrase"/>
</dbReference>
<dbReference type="EMBL" id="AUZM01000134">
    <property type="protein sequence ID" value="ERT04012.1"/>
    <property type="molecule type" value="Genomic_DNA"/>
</dbReference>
<dbReference type="GO" id="GO:0032259">
    <property type="term" value="P:methylation"/>
    <property type="evidence" value="ECO:0007669"/>
    <property type="project" value="UniProtKB-KW"/>
</dbReference>
<feature type="compositionally biased region" description="Polar residues" evidence="1">
    <location>
        <begin position="386"/>
        <end position="396"/>
    </location>
</feature>
<dbReference type="Proteomes" id="UP000017127">
    <property type="component" value="Unassembled WGS sequence"/>
</dbReference>
<evidence type="ECO:0000313" key="3">
    <source>
        <dbReference type="EMBL" id="ERT04012.1"/>
    </source>
</evidence>
<dbReference type="RefSeq" id="WP_023069706.1">
    <property type="nucleotide sequence ID" value="NZ_AUZM01000134.1"/>
</dbReference>
<dbReference type="SUPFAM" id="SSF57997">
    <property type="entry name" value="Tropomyosin"/>
    <property type="match status" value="1"/>
</dbReference>
<dbReference type="AlphaFoldDB" id="U7QA14"/>
<keyword evidence="3" id="KW-0489">Methyltransferase</keyword>
<protein>
    <submittedName>
        <fullName evidence="3">Methyltransferase, FkbM family domain protein</fullName>
    </submittedName>
</protein>
<gene>
    <name evidence="3" type="ORF">M595_6046</name>
</gene>
<comment type="caution">
    <text evidence="3">The sequence shown here is derived from an EMBL/GenBank/DDBJ whole genome shotgun (WGS) entry which is preliminary data.</text>
</comment>
<evidence type="ECO:0000259" key="2">
    <source>
        <dbReference type="Pfam" id="PF05050"/>
    </source>
</evidence>
<dbReference type="GO" id="GO:0008171">
    <property type="term" value="F:O-methyltransferase activity"/>
    <property type="evidence" value="ECO:0007669"/>
    <property type="project" value="TreeGrafter"/>
</dbReference>
<name>U7QA14_9CYAN</name>
<dbReference type="PATRIC" id="fig|1348334.3.peg.5786"/>
<dbReference type="PANTHER" id="PTHR36973">
    <property type="entry name" value="SLL1456 PROTEIN-RELATED"/>
    <property type="match status" value="1"/>
</dbReference>
<dbReference type="InterPro" id="IPR029063">
    <property type="entry name" value="SAM-dependent_MTases_sf"/>
</dbReference>
<proteinExistence type="predicted"/>
<dbReference type="NCBIfam" id="TIGR01444">
    <property type="entry name" value="fkbM_fam"/>
    <property type="match status" value="1"/>
</dbReference>
<feature type="domain" description="Methyltransferase FkbM" evidence="2">
    <location>
        <begin position="37"/>
        <end position="187"/>
    </location>
</feature>
<keyword evidence="4" id="KW-1185">Reference proteome</keyword>
<dbReference type="InterPro" id="IPR053188">
    <property type="entry name" value="FkbM_Methyltransferase"/>
</dbReference>
<reference evidence="3 4" key="1">
    <citation type="journal article" date="2013" name="Front. Microbiol.">
        <title>Comparative genomic analyses of the cyanobacterium, Lyngbya aestuarii BL J, a powerful hydrogen producer.</title>
        <authorList>
            <person name="Kothari A."/>
            <person name="Vaughn M."/>
            <person name="Garcia-Pichel F."/>
        </authorList>
    </citation>
    <scope>NUCLEOTIDE SEQUENCE [LARGE SCALE GENOMIC DNA]</scope>
    <source>
        <strain evidence="3 4">BL J</strain>
    </source>
</reference>
<dbReference type="OrthoDB" id="9794601at2"/>
<dbReference type="SUPFAM" id="SSF53335">
    <property type="entry name" value="S-adenosyl-L-methionine-dependent methyltransferases"/>
    <property type="match status" value="1"/>
</dbReference>
<dbReference type="Gene3D" id="1.10.287.1490">
    <property type="match status" value="1"/>
</dbReference>
<dbReference type="Pfam" id="PF05050">
    <property type="entry name" value="Methyltransf_21"/>
    <property type="match status" value="1"/>
</dbReference>
<evidence type="ECO:0000313" key="4">
    <source>
        <dbReference type="Proteomes" id="UP000017127"/>
    </source>
</evidence>
<sequence length="413" mass="47148">MKLDLHTLTQQHNLTPRGIIHIGAYEGKDLKRYPTPDTAKILLIEANPKAVEHLQANFADKPNVIVSQTAIANHTTPVTLNLTSIESNSSILPLSGYREIYPNLKVTQQITLESRSLDTLLRELNLRPVDFNFLYLDIQGAELLALQGATQLLKYIEAIYTTVSYEDLFEGGALIDEMDAFLAQHHFVRVAEANPYHPAWGEVFYLREHLSLNNDEPQLSSNKMTPPVVEETVTKAELLQTQQELEDLQSRYEQIQKELEQSQIQQQQTQTELSQTQQQLQTSQTELSQTQQQLQTSQTELTQTQQQLQTSQTELSQTQQQLDQSRSELHETREELELTQFQLDEIQVELEQSVSQLHQTKEELAHTQEKLQQTQAELTQLQQEQNTPKSSPNHSTAHVKMLAKIIAETLPDS</sequence>
<organism evidence="3 4">
    <name type="scientific">Lyngbya aestuarii BL J</name>
    <dbReference type="NCBI Taxonomy" id="1348334"/>
    <lineage>
        <taxon>Bacteria</taxon>
        <taxon>Bacillati</taxon>
        <taxon>Cyanobacteriota</taxon>
        <taxon>Cyanophyceae</taxon>
        <taxon>Oscillatoriophycideae</taxon>
        <taxon>Oscillatoriales</taxon>
        <taxon>Microcoleaceae</taxon>
        <taxon>Lyngbya</taxon>
    </lineage>
</organism>
<dbReference type="Gene3D" id="3.40.50.150">
    <property type="entry name" value="Vaccinia Virus protein VP39"/>
    <property type="match status" value="1"/>
</dbReference>
<feature type="compositionally biased region" description="Low complexity" evidence="1">
    <location>
        <begin position="312"/>
        <end position="322"/>
    </location>
</feature>
<feature type="region of interest" description="Disordered" evidence="1">
    <location>
        <begin position="377"/>
        <end position="397"/>
    </location>
</feature>
<accession>U7QA14</accession>
<evidence type="ECO:0000256" key="1">
    <source>
        <dbReference type="SAM" id="MobiDB-lite"/>
    </source>
</evidence>
<feature type="region of interest" description="Disordered" evidence="1">
    <location>
        <begin position="312"/>
        <end position="331"/>
    </location>
</feature>
<keyword evidence="3" id="KW-0808">Transferase</keyword>
<dbReference type="PANTHER" id="PTHR36973:SF4">
    <property type="entry name" value="NODULATION PROTEIN"/>
    <property type="match status" value="1"/>
</dbReference>